<name>A0ABQ4BJU8_9ACTN</name>
<evidence type="ECO:0000256" key="4">
    <source>
        <dbReference type="ARBA" id="ARBA00022827"/>
    </source>
</evidence>
<keyword evidence="8" id="KW-1185">Reference proteome</keyword>
<feature type="domain" description="Glucose-methanol-choline oxidoreductase C-terminal" evidence="6">
    <location>
        <begin position="364"/>
        <end position="496"/>
    </location>
</feature>
<dbReference type="InterPro" id="IPR012132">
    <property type="entry name" value="GMC_OxRdtase"/>
</dbReference>
<dbReference type="PIRSF" id="PIRSF000137">
    <property type="entry name" value="Alcohol_oxidase"/>
    <property type="match status" value="1"/>
</dbReference>
<evidence type="ECO:0000256" key="2">
    <source>
        <dbReference type="ARBA" id="ARBA00010790"/>
    </source>
</evidence>
<dbReference type="Proteomes" id="UP000624709">
    <property type="component" value="Unassembled WGS sequence"/>
</dbReference>
<accession>A0ABQ4BJU8</accession>
<evidence type="ECO:0000259" key="6">
    <source>
        <dbReference type="Pfam" id="PF05199"/>
    </source>
</evidence>
<evidence type="ECO:0000256" key="3">
    <source>
        <dbReference type="ARBA" id="ARBA00022630"/>
    </source>
</evidence>
<evidence type="ECO:0000259" key="5">
    <source>
        <dbReference type="Pfam" id="PF00732"/>
    </source>
</evidence>
<protein>
    <submittedName>
        <fullName evidence="7">Dehydrogenase</fullName>
    </submittedName>
</protein>
<comment type="caution">
    <text evidence="7">The sequence shown here is derived from an EMBL/GenBank/DDBJ whole genome shotgun (WGS) entry which is preliminary data.</text>
</comment>
<comment type="cofactor">
    <cofactor evidence="1">
        <name>FAD</name>
        <dbReference type="ChEBI" id="CHEBI:57692"/>
    </cofactor>
</comment>
<dbReference type="PANTHER" id="PTHR11552:SF147">
    <property type="entry name" value="CHOLINE DEHYDROGENASE, MITOCHONDRIAL"/>
    <property type="match status" value="1"/>
</dbReference>
<feature type="domain" description="Glucose-methanol-choline oxidoreductase N-terminal" evidence="5">
    <location>
        <begin position="8"/>
        <end position="291"/>
    </location>
</feature>
<evidence type="ECO:0000256" key="1">
    <source>
        <dbReference type="ARBA" id="ARBA00001974"/>
    </source>
</evidence>
<dbReference type="Gene3D" id="3.30.410.40">
    <property type="match status" value="1"/>
</dbReference>
<comment type="similarity">
    <text evidence="2">Belongs to the GMC oxidoreductase family.</text>
</comment>
<dbReference type="PANTHER" id="PTHR11552">
    <property type="entry name" value="GLUCOSE-METHANOL-CHOLINE GMC OXIDOREDUCTASE"/>
    <property type="match status" value="1"/>
</dbReference>
<keyword evidence="4" id="KW-0274">FAD</keyword>
<reference evidence="7 8" key="1">
    <citation type="submission" date="2021-01" db="EMBL/GenBank/DDBJ databases">
        <title>Whole genome shotgun sequence of Actinoplanes palleronii NBRC 14916.</title>
        <authorList>
            <person name="Komaki H."/>
            <person name="Tamura T."/>
        </authorList>
    </citation>
    <scope>NUCLEOTIDE SEQUENCE [LARGE SCALE GENOMIC DNA]</scope>
    <source>
        <strain evidence="7 8">NBRC 14916</strain>
    </source>
</reference>
<gene>
    <name evidence="7" type="ORF">Apa02nite_066330</name>
</gene>
<sequence>MDVPEPADVVVIGAGAAGAVLAARLSEDPGRSVVLLEAGAVEIAPEMLDARGVPGAQPGHPATVSYPVTLTPGRDWHVLRGRILGGSTTVNGGYFIRARPEDFTRWSQPGNPAWTYDRVLPLLRRLESDLDHPTGDLHGHDGPMPIRRSSLEHPAAAAFRRGAEALGFPWEPDKNGPGRPGFGPVPGNVDSGIRYNTGLAYLSADVRARPHLTVIGGCRATRIRTERGRVTGVVTPYGVVAARAVVLSAGAFATAQLLLLSGIGPRADLERLGIPVVRDAPAVGARFSDHPQLVLQWQPRDDLGPPDGSWLGGCLHLNSSAAAVGGPGDLEVLQSLTPMATLTGATAQPGGPLAFLVADQTPSPIGTLRLRSADPDQVPVIDYGYLQSPASLGRLREAVRVTAEIVASMPMPGQLLGPSPATLRDDQHLDNWIRSHLGTAQHTCGTAPMGPPDGPAPGVADQYGRVHGVTGLRIADTALLPDAPHRGPAATAVLIGELIADAIRLEEA</sequence>
<organism evidence="7 8">
    <name type="scientific">Actinoplanes palleronii</name>
    <dbReference type="NCBI Taxonomy" id="113570"/>
    <lineage>
        <taxon>Bacteria</taxon>
        <taxon>Bacillati</taxon>
        <taxon>Actinomycetota</taxon>
        <taxon>Actinomycetes</taxon>
        <taxon>Micromonosporales</taxon>
        <taxon>Micromonosporaceae</taxon>
        <taxon>Actinoplanes</taxon>
    </lineage>
</organism>
<evidence type="ECO:0000313" key="7">
    <source>
        <dbReference type="EMBL" id="GIE70525.1"/>
    </source>
</evidence>
<dbReference type="EMBL" id="BOMS01000106">
    <property type="protein sequence ID" value="GIE70525.1"/>
    <property type="molecule type" value="Genomic_DNA"/>
</dbReference>
<dbReference type="Pfam" id="PF00732">
    <property type="entry name" value="GMC_oxred_N"/>
    <property type="match status" value="1"/>
</dbReference>
<keyword evidence="3" id="KW-0285">Flavoprotein</keyword>
<dbReference type="Gene3D" id="3.50.50.60">
    <property type="entry name" value="FAD/NAD(P)-binding domain"/>
    <property type="match status" value="1"/>
</dbReference>
<proteinExistence type="inferred from homology"/>
<dbReference type="InterPro" id="IPR007867">
    <property type="entry name" value="GMC_OxRtase_C"/>
</dbReference>
<dbReference type="Pfam" id="PF05199">
    <property type="entry name" value="GMC_oxred_C"/>
    <property type="match status" value="1"/>
</dbReference>
<evidence type="ECO:0000313" key="8">
    <source>
        <dbReference type="Proteomes" id="UP000624709"/>
    </source>
</evidence>
<dbReference type="InterPro" id="IPR036188">
    <property type="entry name" value="FAD/NAD-bd_sf"/>
</dbReference>
<dbReference type="SUPFAM" id="SSF54373">
    <property type="entry name" value="FAD-linked reductases, C-terminal domain"/>
    <property type="match status" value="1"/>
</dbReference>
<dbReference type="InterPro" id="IPR000172">
    <property type="entry name" value="GMC_OxRdtase_N"/>
</dbReference>
<dbReference type="SUPFAM" id="SSF51905">
    <property type="entry name" value="FAD/NAD(P)-binding domain"/>
    <property type="match status" value="1"/>
</dbReference>